<evidence type="ECO:0000313" key="5">
    <source>
        <dbReference type="Proteomes" id="UP000000437"/>
    </source>
</evidence>
<protein>
    <submittedName>
        <fullName evidence="4 6">L-seryl-tRNA(Sec) kinase</fullName>
    </submittedName>
</protein>
<dbReference type="GO" id="GO:0005524">
    <property type="term" value="F:ATP binding"/>
    <property type="evidence" value="ECO:0007669"/>
    <property type="project" value="UniProtKB-KW"/>
</dbReference>
<dbReference type="GO" id="GO:0000049">
    <property type="term" value="F:tRNA binding"/>
    <property type="evidence" value="ECO:0000318"/>
    <property type="project" value="GO_Central"/>
</dbReference>
<dbReference type="Ensembl" id="ENSDART00000186608.1">
    <property type="protein sequence ID" value="ENSDARP00000150964.1"/>
    <property type="gene ID" value="ENSDARG00000115015.1"/>
</dbReference>
<keyword evidence="6" id="KW-0418">Kinase</keyword>
<keyword evidence="5" id="KW-1185">Reference proteome</keyword>
<accession>A0A8M3B7R0</accession>
<sequence>MSPARACLCLLFGLPAAGKSRLAEQLRGHAHSRGWRTLTVTYDLLIPERDWREAEWKQHRKTVLACLERFLQHTLPETHTLSEQTHTLSEQTHTLLETHTLCEQADAGVWMRFEQLLRDQSVFLSHTHSQPLVLLLDDNFYYQSMRQQIQQLARRTGVGFCQVFLQCPLGVCVQRNRLRVRPLPDAVLLQMSERLEPPDSRDKHSLTLDAENITHTQLQQLMDLCASALENPLRVRDEQQQEADRQICASSVLHQADQTCRRVVSQTIKTARERQASPAELQLLSAELNRLKCVFLQELRRAVLQSPHTHTPAHVQAQFEQRIHRCLNTGRTDPGPVMRTVLVSEARGALSRADEEHTLTNTSTS</sequence>
<proteinExistence type="predicted"/>
<dbReference type="Bgee" id="ENSDARG00000115015">
    <property type="expression patterns" value="Expressed in muscle tissue and 20 other cell types or tissues"/>
</dbReference>
<dbReference type="OMA" id="VHQADNI"/>
<keyword evidence="6" id="KW-0808">Transferase</keyword>
<reference evidence="4 5" key="1">
    <citation type="journal article" date="2013" name="Nature">
        <title>The zebrafish reference genome sequence and its relationship to the human genome.</title>
        <authorList>
            <consortium name="Genome Reference Consortium Zebrafish"/>
            <person name="Howe K."/>
            <person name="Clark M.D."/>
            <person name="Torroja C.F."/>
            <person name="Torrance J."/>
            <person name="Berthelot C."/>
            <person name="Muffato M."/>
            <person name="Collins J.E."/>
            <person name="Humphray S."/>
            <person name="McLaren K."/>
            <person name="Matthews L."/>
            <person name="McLaren S."/>
            <person name="Sealy I."/>
            <person name="Caccamo M."/>
            <person name="Churcher C."/>
            <person name="Scott C."/>
            <person name="Barrett J.C."/>
            <person name="Koch R."/>
            <person name="Rauch G.J."/>
            <person name="White S."/>
            <person name="Chow W."/>
            <person name="Kilian B."/>
            <person name="Quintais L.T."/>
            <person name="Guerra-Assuncao J.A."/>
            <person name="Zhou Y."/>
            <person name="Gu Y."/>
            <person name="Yen J."/>
            <person name="Vogel J.H."/>
            <person name="Eyre T."/>
            <person name="Redmond S."/>
            <person name="Banerjee R."/>
            <person name="Chi J."/>
            <person name="Fu B."/>
            <person name="Langley E."/>
            <person name="Maguire S.F."/>
            <person name="Laird G.K."/>
            <person name="Lloyd D."/>
            <person name="Kenyon E."/>
            <person name="Donaldson S."/>
            <person name="Sehra H."/>
            <person name="Almeida-King J."/>
            <person name="Loveland J."/>
            <person name="Trevanion S."/>
            <person name="Jones M."/>
            <person name="Quail M."/>
            <person name="Willey D."/>
            <person name="Hunt A."/>
            <person name="Burton J."/>
            <person name="Sims S."/>
            <person name="McLay K."/>
            <person name="Plumb B."/>
            <person name="Davis J."/>
            <person name="Clee C."/>
            <person name="Oliver K."/>
            <person name="Clark R."/>
            <person name="Riddle C."/>
            <person name="Elliot D."/>
            <person name="Eliott D."/>
            <person name="Threadgold G."/>
            <person name="Harden G."/>
            <person name="Ware D."/>
            <person name="Begum S."/>
            <person name="Mortimore B."/>
            <person name="Mortimer B."/>
            <person name="Kerry G."/>
            <person name="Heath P."/>
            <person name="Phillimore B."/>
            <person name="Tracey A."/>
            <person name="Corby N."/>
            <person name="Dunn M."/>
            <person name="Johnson C."/>
            <person name="Wood J."/>
            <person name="Clark S."/>
            <person name="Pelan S."/>
            <person name="Griffiths G."/>
            <person name="Smith M."/>
            <person name="Glithero R."/>
            <person name="Howden P."/>
            <person name="Barker N."/>
            <person name="Lloyd C."/>
            <person name="Stevens C."/>
            <person name="Harley J."/>
            <person name="Holt K."/>
            <person name="Panagiotidis G."/>
            <person name="Lovell J."/>
            <person name="Beasley H."/>
            <person name="Henderson C."/>
            <person name="Gordon D."/>
            <person name="Auger K."/>
            <person name="Wright D."/>
            <person name="Collins J."/>
            <person name="Raisen C."/>
            <person name="Dyer L."/>
            <person name="Leung K."/>
            <person name="Robertson L."/>
            <person name="Ambridge K."/>
            <person name="Leongamornlert D."/>
            <person name="McGuire S."/>
            <person name="Gilderthorp R."/>
            <person name="Griffiths C."/>
            <person name="Manthravadi D."/>
            <person name="Nichol S."/>
            <person name="Barker G."/>
            <person name="Whitehead S."/>
            <person name="Kay M."/>
            <person name="Brown J."/>
            <person name="Murnane C."/>
            <person name="Gray E."/>
            <person name="Humphries M."/>
            <person name="Sycamore N."/>
            <person name="Barker D."/>
            <person name="Saunders D."/>
            <person name="Wallis J."/>
            <person name="Babbage A."/>
            <person name="Hammond S."/>
            <person name="Mashreghi-Mohammadi M."/>
            <person name="Barr L."/>
            <person name="Martin S."/>
            <person name="Wray P."/>
            <person name="Ellington A."/>
            <person name="Matthews N."/>
            <person name="Ellwood M."/>
            <person name="Woodmansey R."/>
            <person name="Clark G."/>
            <person name="Cooper J."/>
            <person name="Cooper J."/>
            <person name="Tromans A."/>
            <person name="Grafham D."/>
            <person name="Skuce C."/>
            <person name="Pandian R."/>
            <person name="Andrews R."/>
            <person name="Harrison E."/>
            <person name="Kimberley A."/>
            <person name="Garnett J."/>
            <person name="Fosker N."/>
            <person name="Hall R."/>
            <person name="Garner P."/>
            <person name="Kelly D."/>
            <person name="Bird C."/>
            <person name="Palmer S."/>
            <person name="Gehring I."/>
            <person name="Berger A."/>
            <person name="Dooley C.M."/>
            <person name="Ersan-Urun Z."/>
            <person name="Eser C."/>
            <person name="Geiger H."/>
            <person name="Geisler M."/>
            <person name="Karotki L."/>
            <person name="Kirn A."/>
            <person name="Konantz J."/>
            <person name="Konantz M."/>
            <person name="Oberlander M."/>
            <person name="Rudolph-Geiger S."/>
            <person name="Teucke M."/>
            <person name="Lanz C."/>
            <person name="Raddatz G."/>
            <person name="Osoegawa K."/>
            <person name="Zhu B."/>
            <person name="Rapp A."/>
            <person name="Widaa S."/>
            <person name="Langford C."/>
            <person name="Yang F."/>
            <person name="Schuster S.C."/>
            <person name="Carter N.P."/>
            <person name="Harrow J."/>
            <person name="Ning Z."/>
            <person name="Herrero J."/>
            <person name="Searle S.M."/>
            <person name="Enright A."/>
            <person name="Geisler R."/>
            <person name="Plasterk R.H."/>
            <person name="Lee C."/>
            <person name="Westerfield M."/>
            <person name="de Jong P.J."/>
            <person name="Zon L.I."/>
            <person name="Postlethwait J.H."/>
            <person name="Nusslein-Volhard C."/>
            <person name="Hubbard T.J."/>
            <person name="Roest Crollius H."/>
            <person name="Rogers J."/>
            <person name="Stemple D.L."/>
        </authorList>
    </citation>
    <scope>NUCLEOTIDE SEQUENCE [LARGE SCALE GENOMIC DNA]</scope>
    <source>
        <strain evidence="4">Tuebingen</strain>
    </source>
</reference>
<dbReference type="InterPro" id="IPR013641">
    <property type="entry name" value="KTI12/PSTK"/>
</dbReference>
<reference evidence="4" key="2">
    <citation type="submission" date="2018-04" db="UniProtKB">
        <authorList>
            <consortium name="Ensembl"/>
        </authorList>
    </citation>
    <scope>IDENTIFICATION</scope>
    <source>
        <strain evidence="4">Tuebingen</strain>
    </source>
</reference>
<dbReference type="STRING" id="7955.ENSDARP00000150964"/>
<keyword evidence="3" id="KW-0732">Signal</keyword>
<dbReference type="Proteomes" id="UP000000437">
    <property type="component" value="Chromosome 12"/>
</dbReference>
<feature type="signal peptide" evidence="3">
    <location>
        <begin position="1"/>
        <end position="18"/>
    </location>
</feature>
<reference evidence="6" key="3">
    <citation type="submission" date="2025-04" db="UniProtKB">
        <authorList>
            <consortium name="RefSeq"/>
        </authorList>
    </citation>
    <scope>IDENTIFICATION</scope>
    <source>
        <strain evidence="6">Tuebingen</strain>
    </source>
</reference>
<evidence type="ECO:0000256" key="2">
    <source>
        <dbReference type="ARBA" id="ARBA00022840"/>
    </source>
</evidence>
<name>A0A2R8RR04_DANRE</name>
<dbReference type="InterPro" id="IPR052648">
    <property type="entry name" value="Ser-tRNA(Sec)_kinase"/>
</dbReference>
<gene>
    <name evidence="4 6" type="primary">LOC103911967</name>
</gene>
<dbReference type="AlphaFoldDB" id="A0A2R8RR04"/>
<evidence type="ECO:0000256" key="3">
    <source>
        <dbReference type="SAM" id="SignalP"/>
    </source>
</evidence>
<evidence type="ECO:0000256" key="1">
    <source>
        <dbReference type="ARBA" id="ARBA00022741"/>
    </source>
</evidence>
<dbReference type="SUPFAM" id="SSF52540">
    <property type="entry name" value="P-loop containing nucleoside triphosphate hydrolases"/>
    <property type="match status" value="1"/>
</dbReference>
<dbReference type="PANTHER" id="PTHR20873">
    <property type="entry name" value="L-SERYL-TRNA(SEC) KINASE"/>
    <property type="match status" value="1"/>
</dbReference>
<organism evidence="4">
    <name type="scientific">Danio rerio</name>
    <name type="common">Zebrafish</name>
    <name type="synonym">Brachydanio rerio</name>
    <dbReference type="NCBI Taxonomy" id="7955"/>
    <lineage>
        <taxon>Eukaryota</taxon>
        <taxon>Metazoa</taxon>
        <taxon>Chordata</taxon>
        <taxon>Craniata</taxon>
        <taxon>Vertebrata</taxon>
        <taxon>Euteleostomi</taxon>
        <taxon>Actinopterygii</taxon>
        <taxon>Neopterygii</taxon>
        <taxon>Teleostei</taxon>
        <taxon>Ostariophysi</taxon>
        <taxon>Cypriniformes</taxon>
        <taxon>Danionidae</taxon>
        <taxon>Danioninae</taxon>
        <taxon>Danio</taxon>
    </lineage>
</organism>
<dbReference type="EMBL" id="CU694280">
    <property type="status" value="NOT_ANNOTATED_CDS"/>
    <property type="molecule type" value="Genomic_DNA"/>
</dbReference>
<dbReference type="KEGG" id="dre:103911967"/>
<dbReference type="InterPro" id="IPR027417">
    <property type="entry name" value="P-loop_NTPase"/>
</dbReference>
<dbReference type="Pfam" id="PF08433">
    <property type="entry name" value="KTI12"/>
    <property type="match status" value="1"/>
</dbReference>
<evidence type="ECO:0000313" key="4">
    <source>
        <dbReference type="Ensembl" id="ENSDARP00000150964"/>
    </source>
</evidence>
<keyword evidence="1" id="KW-0547">Nucleotide-binding</keyword>
<keyword evidence="2" id="KW-0067">ATP-binding</keyword>
<feature type="chain" id="PRO_5044578718" evidence="3">
    <location>
        <begin position="19"/>
        <end position="365"/>
    </location>
</feature>
<dbReference type="OrthoDB" id="9972657at2759"/>
<dbReference type="EMBL" id="FO704624">
    <property type="status" value="NOT_ANNOTATED_CDS"/>
    <property type="molecule type" value="Genomic_DNA"/>
</dbReference>
<accession>A0A2R8RR04</accession>
<dbReference type="PANTHER" id="PTHR20873:SF0">
    <property type="entry name" value="L-SERYL-TRNA(SEC) KINASE"/>
    <property type="match status" value="1"/>
</dbReference>
<dbReference type="Gene3D" id="3.40.50.300">
    <property type="entry name" value="P-loop containing nucleotide triphosphate hydrolases"/>
    <property type="match status" value="1"/>
</dbReference>
<dbReference type="RefSeq" id="XP_009305284.1">
    <property type="nucleotide sequence ID" value="XM_009307009.4"/>
</dbReference>
<evidence type="ECO:0000313" key="6">
    <source>
        <dbReference type="RefSeq" id="XP_009305284.1"/>
    </source>
</evidence>
<dbReference type="CTD" id="118672"/>
<dbReference type="GeneTree" id="ENSGT00390000017554"/>
<dbReference type="GO" id="GO:0016301">
    <property type="term" value="F:kinase activity"/>
    <property type="evidence" value="ECO:0000318"/>
    <property type="project" value="GO_Central"/>
</dbReference>